<dbReference type="SUPFAM" id="SSF47413">
    <property type="entry name" value="lambda repressor-like DNA-binding domains"/>
    <property type="match status" value="1"/>
</dbReference>
<dbReference type="InterPro" id="IPR001387">
    <property type="entry name" value="Cro/C1-type_HTH"/>
</dbReference>
<evidence type="ECO:0000313" key="3">
    <source>
        <dbReference type="Proteomes" id="UP001500253"/>
    </source>
</evidence>
<dbReference type="SUPFAM" id="SSF48452">
    <property type="entry name" value="TPR-like"/>
    <property type="match status" value="2"/>
</dbReference>
<dbReference type="PRINTS" id="PR00364">
    <property type="entry name" value="DISEASERSIST"/>
</dbReference>
<sequence>MREELAGRLRQLRDLTGRSLRELARDIHVSSSSLSRYFSGQAVPPWPTVVALCKAAGRDPRPLRDVWERAKDGPRTSTAATLPVRNDLPHDITAFTGRRAELDALLGAARNTSVRNTPVVAIDGMGGVGKSALAVHAAHLLTVDFPGGQLYVDLHGFTPGRGRVEPAEALRVLLAALGLPPGTIPDGVAERASLWRSELAARRALVLLDNAADADHVRDLLPGAGQSFVMITSRRRMVELDGVQPISLDVLPTQEAAELFVESAGGARPGDVGEVLRRCGNLPLAIRVAAARLRHRPAWTLDTLVERLREGELAVSDVFEMSLRQLDPAQRRMFGLLGLVPGEDIDAYGAAALAGIPLANARSLLEDLVDVHLVQERAPGRYRMHDLLRQAARADDAAADPVLAIARLGDYYLSGMLAVKRLVEIVIPLPVMVSQPPPALPDLSGYDTAVDWMDTEWVNLVATFSLAVELRIDAPAVGLGQLALISHARRGGMAQLRHGLEVSLPAAERLGECRVLASHRYLLGAALMRVGRLEEAVPELEAARVLMAAEGDIVGEAITLLQLAEIRVYAADAEVAVGLLRQATALLPPHEAAAGVRVRTGLGQALVQLGRYGEAHEVVSEVIETARGLDRQTERMCLDVLGRAALGLGDARAALDFAEQAVGLSRATRHPVFEAASLTDAAVALCHLRRAEEATARHAEAMRLLEQAGEPHRMVRSLLPYAEACRVAGDRDTAARHFRSALEIATAHGINYLVSAARAGLALVS</sequence>
<dbReference type="PANTHER" id="PTHR47691:SF3">
    <property type="entry name" value="HTH-TYPE TRANSCRIPTIONAL REGULATOR RV0890C-RELATED"/>
    <property type="match status" value="1"/>
</dbReference>
<evidence type="ECO:0000259" key="1">
    <source>
        <dbReference type="PROSITE" id="PS50943"/>
    </source>
</evidence>
<evidence type="ECO:0000313" key="2">
    <source>
        <dbReference type="EMBL" id="GAA2342236.1"/>
    </source>
</evidence>
<dbReference type="RefSeq" id="WP_346174905.1">
    <property type="nucleotide sequence ID" value="NZ_BAAASD010000009.1"/>
</dbReference>
<reference evidence="3" key="1">
    <citation type="journal article" date="2019" name="Int. J. Syst. Evol. Microbiol.">
        <title>The Global Catalogue of Microorganisms (GCM) 10K type strain sequencing project: providing services to taxonomists for standard genome sequencing and annotation.</title>
        <authorList>
            <consortium name="The Broad Institute Genomics Platform"/>
            <consortium name="The Broad Institute Genome Sequencing Center for Infectious Disease"/>
            <person name="Wu L."/>
            <person name="Ma J."/>
        </authorList>
    </citation>
    <scope>NUCLEOTIDE SEQUENCE [LARGE SCALE GENOMIC DNA]</scope>
    <source>
        <strain evidence="3">JCM 4316</strain>
    </source>
</reference>
<dbReference type="PANTHER" id="PTHR47691">
    <property type="entry name" value="REGULATOR-RELATED"/>
    <property type="match status" value="1"/>
</dbReference>
<organism evidence="2 3">
    <name type="scientific">Streptomyces cuspidosporus</name>
    <dbReference type="NCBI Taxonomy" id="66882"/>
    <lineage>
        <taxon>Bacteria</taxon>
        <taxon>Bacillati</taxon>
        <taxon>Actinomycetota</taxon>
        <taxon>Actinomycetes</taxon>
        <taxon>Kitasatosporales</taxon>
        <taxon>Streptomycetaceae</taxon>
        <taxon>Streptomyces</taxon>
    </lineage>
</organism>
<dbReference type="Gene3D" id="1.10.260.40">
    <property type="entry name" value="lambda repressor-like DNA-binding domains"/>
    <property type="match status" value="1"/>
</dbReference>
<dbReference type="Gene3D" id="3.40.50.300">
    <property type="entry name" value="P-loop containing nucleotide triphosphate hydrolases"/>
    <property type="match status" value="1"/>
</dbReference>
<protein>
    <recommendedName>
        <fullName evidence="1">HTH cro/C1-type domain-containing protein</fullName>
    </recommendedName>
</protein>
<name>A0ABP5SZF8_9ACTN</name>
<feature type="domain" description="HTH cro/C1-type" evidence="1">
    <location>
        <begin position="9"/>
        <end position="63"/>
    </location>
</feature>
<dbReference type="InterPro" id="IPR011990">
    <property type="entry name" value="TPR-like_helical_dom_sf"/>
</dbReference>
<dbReference type="Proteomes" id="UP001500253">
    <property type="component" value="Unassembled WGS sequence"/>
</dbReference>
<comment type="caution">
    <text evidence="2">The sequence shown here is derived from an EMBL/GenBank/DDBJ whole genome shotgun (WGS) entry which is preliminary data.</text>
</comment>
<dbReference type="InterPro" id="IPR010982">
    <property type="entry name" value="Lambda_DNA-bd_dom_sf"/>
</dbReference>
<dbReference type="EMBL" id="BAAASD010000009">
    <property type="protein sequence ID" value="GAA2342236.1"/>
    <property type="molecule type" value="Genomic_DNA"/>
</dbReference>
<dbReference type="SUPFAM" id="SSF52540">
    <property type="entry name" value="P-loop containing nucleoside triphosphate hydrolases"/>
    <property type="match status" value="1"/>
</dbReference>
<dbReference type="SMART" id="SM00530">
    <property type="entry name" value="HTH_XRE"/>
    <property type="match status" value="1"/>
</dbReference>
<dbReference type="PROSITE" id="PS50943">
    <property type="entry name" value="HTH_CROC1"/>
    <property type="match status" value="1"/>
</dbReference>
<proteinExistence type="predicted"/>
<keyword evidence="3" id="KW-1185">Reference proteome</keyword>
<accession>A0ABP5SZF8</accession>
<dbReference type="Pfam" id="PF13560">
    <property type="entry name" value="HTH_31"/>
    <property type="match status" value="1"/>
</dbReference>
<gene>
    <name evidence="2" type="ORF">GCM10010246_29360</name>
</gene>
<dbReference type="Gene3D" id="1.25.40.10">
    <property type="entry name" value="Tetratricopeptide repeat domain"/>
    <property type="match status" value="1"/>
</dbReference>
<dbReference type="InterPro" id="IPR027417">
    <property type="entry name" value="P-loop_NTPase"/>
</dbReference>
<dbReference type="CDD" id="cd00093">
    <property type="entry name" value="HTH_XRE"/>
    <property type="match status" value="1"/>
</dbReference>